<dbReference type="FunFam" id="1.10.510.10:FF:000108">
    <property type="entry name" value="L-type lectin-domain containing receptor kinase S.4"/>
    <property type="match status" value="1"/>
</dbReference>
<dbReference type="AlphaFoldDB" id="A0AA41VC24"/>
<comment type="similarity">
    <text evidence="2">In the N-terminal section; belongs to the leguminous lectin family.</text>
</comment>
<evidence type="ECO:0000256" key="11">
    <source>
        <dbReference type="ARBA" id="ARBA00022741"/>
    </source>
</evidence>
<sequence>MTIILSEIVIFLFLLLIQSFADSEHTDNDIYYNGFKSHFVKFDGEAQVDPDTGLLRLTDLQKNFEQGHAFYKLPIPFKSNFSFSTTFVFAIASDYGPNKLSGQGMAFVIAPKRELPGSLANQFLGLFNATNNGKSTNHVFAVELDCAGNVEFDTVLGPHVGININSLNSVNSTAPAYFTDGEYKHLNLSSWEPMQVWVDYDGIDKQISVTLAPIHVSKPNVPLLLWSQDLSAIFLDSMYVGFAASTQATRSYHYILGWSFQMDGTARVLNPSSLPKLPQPPSPPSPPPKTSNNKPNWVIIASAVGVSFLFLALLVILGFCYFRKPNTTNTRERPTSPPPVTGLRKFKYSDLEEATNMFREEIGEGAYGTVYRGVLPNTEIQVAVKKVSPSPPELVHLYGYCEHEGQLLLVYDFMPNGSLDKFLYPKRNPLYCTINWSQRFQIIKDVASGLYYLHTVWEQVVIHRDIKSSNVLLDGQMNARLGNFGLAKLYDHGADSAPTSRVVGTVGYIAPEMHYGMPSTQTDVYALGAFLLEIACGRRPNLLAEQGLHLVDWVSSSMKGNAILNTVDKKLGGEYAEEEMLLVLKLGLLCCRFDPTARPTIQKIVQFLCGDAAEADLRSLHEAPVCNGGGGNTSPFSGTYDGSTPSEHAAAGPSRQSGSPSSVNEVGAFVIRNALTA</sequence>
<organism evidence="23 24">
    <name type="scientific">Papaver nudicaule</name>
    <name type="common">Iceland poppy</name>
    <dbReference type="NCBI Taxonomy" id="74823"/>
    <lineage>
        <taxon>Eukaryota</taxon>
        <taxon>Viridiplantae</taxon>
        <taxon>Streptophyta</taxon>
        <taxon>Embryophyta</taxon>
        <taxon>Tracheophyta</taxon>
        <taxon>Spermatophyta</taxon>
        <taxon>Magnoliopsida</taxon>
        <taxon>Ranunculales</taxon>
        <taxon>Papaveraceae</taxon>
        <taxon>Papaveroideae</taxon>
        <taxon>Papaver</taxon>
    </lineage>
</organism>
<evidence type="ECO:0000256" key="14">
    <source>
        <dbReference type="ARBA" id="ARBA00022989"/>
    </source>
</evidence>
<evidence type="ECO:0000313" key="24">
    <source>
        <dbReference type="Proteomes" id="UP001177140"/>
    </source>
</evidence>
<feature type="chain" id="PRO_5041403954" description="non-specific serine/threonine protein kinase" evidence="21">
    <location>
        <begin position="24"/>
        <end position="677"/>
    </location>
</feature>
<keyword evidence="11 18" id="KW-0547">Nucleotide-binding</keyword>
<keyword evidence="8 20" id="KW-0812">Transmembrane</keyword>
<dbReference type="GO" id="GO:0005886">
    <property type="term" value="C:plasma membrane"/>
    <property type="evidence" value="ECO:0007669"/>
    <property type="project" value="UniProtKB-SubCell"/>
</dbReference>
<feature type="domain" description="Protein kinase" evidence="22">
    <location>
        <begin position="356"/>
        <end position="608"/>
    </location>
</feature>
<feature type="compositionally biased region" description="Polar residues" evidence="19">
    <location>
        <begin position="634"/>
        <end position="646"/>
    </location>
</feature>
<dbReference type="GO" id="GO:0005524">
    <property type="term" value="F:ATP binding"/>
    <property type="evidence" value="ECO:0007669"/>
    <property type="project" value="UniProtKB-UniRule"/>
</dbReference>
<dbReference type="GO" id="GO:0030246">
    <property type="term" value="F:carbohydrate binding"/>
    <property type="evidence" value="ECO:0007669"/>
    <property type="project" value="UniProtKB-KW"/>
</dbReference>
<feature type="transmembrane region" description="Helical" evidence="20">
    <location>
        <begin position="297"/>
        <end position="322"/>
    </location>
</feature>
<dbReference type="PROSITE" id="PS50011">
    <property type="entry name" value="PROTEIN_KINASE_DOM"/>
    <property type="match status" value="1"/>
</dbReference>
<comment type="caution">
    <text evidence="23">The sequence shown here is derived from an EMBL/GenBank/DDBJ whole genome shotgun (WGS) entry which is preliminary data.</text>
</comment>
<keyword evidence="7" id="KW-0808">Transferase</keyword>
<keyword evidence="5" id="KW-1003">Cell membrane</keyword>
<keyword evidence="10" id="KW-0430">Lectin</keyword>
<evidence type="ECO:0000256" key="17">
    <source>
        <dbReference type="ARBA" id="ARBA00048679"/>
    </source>
</evidence>
<evidence type="ECO:0000256" key="15">
    <source>
        <dbReference type="ARBA" id="ARBA00023136"/>
    </source>
</evidence>
<evidence type="ECO:0000256" key="4">
    <source>
        <dbReference type="ARBA" id="ARBA00012513"/>
    </source>
</evidence>
<feature type="binding site" evidence="18">
    <location>
        <position position="386"/>
    </location>
    <ligand>
        <name>ATP</name>
        <dbReference type="ChEBI" id="CHEBI:30616"/>
    </ligand>
</feature>
<dbReference type="Gene3D" id="2.60.120.200">
    <property type="match status" value="1"/>
</dbReference>
<evidence type="ECO:0000256" key="5">
    <source>
        <dbReference type="ARBA" id="ARBA00022475"/>
    </source>
</evidence>
<dbReference type="SUPFAM" id="SSF49899">
    <property type="entry name" value="Concanavalin A-like lectins/glucanases"/>
    <property type="match status" value="1"/>
</dbReference>
<dbReference type="Proteomes" id="UP001177140">
    <property type="component" value="Unassembled WGS sequence"/>
</dbReference>
<evidence type="ECO:0000256" key="21">
    <source>
        <dbReference type="SAM" id="SignalP"/>
    </source>
</evidence>
<feature type="signal peptide" evidence="21">
    <location>
        <begin position="1"/>
        <end position="23"/>
    </location>
</feature>
<keyword evidence="9 21" id="KW-0732">Signal</keyword>
<evidence type="ECO:0000256" key="2">
    <source>
        <dbReference type="ARBA" id="ARBA00008536"/>
    </source>
</evidence>
<feature type="region of interest" description="Disordered" evidence="19">
    <location>
        <begin position="634"/>
        <end position="662"/>
    </location>
</feature>
<accession>A0AA41VC24</accession>
<evidence type="ECO:0000256" key="18">
    <source>
        <dbReference type="PROSITE-ProRule" id="PRU10141"/>
    </source>
</evidence>
<evidence type="ECO:0000259" key="22">
    <source>
        <dbReference type="PROSITE" id="PS50011"/>
    </source>
</evidence>
<dbReference type="Pfam" id="PF00139">
    <property type="entry name" value="Lectin_legB"/>
    <property type="match status" value="1"/>
</dbReference>
<feature type="compositionally biased region" description="Pro residues" evidence="19">
    <location>
        <begin position="277"/>
        <end position="289"/>
    </location>
</feature>
<dbReference type="InterPro" id="IPR011009">
    <property type="entry name" value="Kinase-like_dom_sf"/>
</dbReference>
<evidence type="ECO:0000256" key="3">
    <source>
        <dbReference type="ARBA" id="ARBA00010217"/>
    </source>
</evidence>
<evidence type="ECO:0000256" key="12">
    <source>
        <dbReference type="ARBA" id="ARBA00022777"/>
    </source>
</evidence>
<comment type="catalytic activity">
    <reaction evidence="17">
        <text>L-seryl-[protein] + ATP = O-phospho-L-seryl-[protein] + ADP + H(+)</text>
        <dbReference type="Rhea" id="RHEA:17989"/>
        <dbReference type="Rhea" id="RHEA-COMP:9863"/>
        <dbReference type="Rhea" id="RHEA-COMP:11604"/>
        <dbReference type="ChEBI" id="CHEBI:15378"/>
        <dbReference type="ChEBI" id="CHEBI:29999"/>
        <dbReference type="ChEBI" id="CHEBI:30616"/>
        <dbReference type="ChEBI" id="CHEBI:83421"/>
        <dbReference type="ChEBI" id="CHEBI:456216"/>
        <dbReference type="EC" id="2.7.11.1"/>
    </reaction>
</comment>
<comment type="catalytic activity">
    <reaction evidence="16">
        <text>L-threonyl-[protein] + ATP = O-phospho-L-threonyl-[protein] + ADP + H(+)</text>
        <dbReference type="Rhea" id="RHEA:46608"/>
        <dbReference type="Rhea" id="RHEA-COMP:11060"/>
        <dbReference type="Rhea" id="RHEA-COMP:11605"/>
        <dbReference type="ChEBI" id="CHEBI:15378"/>
        <dbReference type="ChEBI" id="CHEBI:30013"/>
        <dbReference type="ChEBI" id="CHEBI:30616"/>
        <dbReference type="ChEBI" id="CHEBI:61977"/>
        <dbReference type="ChEBI" id="CHEBI:456216"/>
        <dbReference type="EC" id="2.7.11.1"/>
    </reaction>
</comment>
<evidence type="ECO:0000256" key="8">
    <source>
        <dbReference type="ARBA" id="ARBA00022692"/>
    </source>
</evidence>
<evidence type="ECO:0000313" key="23">
    <source>
        <dbReference type="EMBL" id="MCL7036693.1"/>
    </source>
</evidence>
<dbReference type="Gene3D" id="3.30.200.20">
    <property type="entry name" value="Phosphorylase Kinase, domain 1"/>
    <property type="match status" value="1"/>
</dbReference>
<keyword evidence="6" id="KW-0723">Serine/threonine-protein kinase</keyword>
<dbReference type="InterPro" id="IPR001220">
    <property type="entry name" value="Legume_lectin_dom"/>
</dbReference>
<dbReference type="SMART" id="SM00220">
    <property type="entry name" value="S_TKc"/>
    <property type="match status" value="1"/>
</dbReference>
<dbReference type="InterPro" id="IPR050528">
    <property type="entry name" value="L-type_Lectin-RKs"/>
</dbReference>
<keyword evidence="15 20" id="KW-0472">Membrane</keyword>
<dbReference type="InterPro" id="IPR000719">
    <property type="entry name" value="Prot_kinase_dom"/>
</dbReference>
<dbReference type="GO" id="GO:0004674">
    <property type="term" value="F:protein serine/threonine kinase activity"/>
    <property type="evidence" value="ECO:0007669"/>
    <property type="project" value="UniProtKB-KW"/>
</dbReference>
<dbReference type="PANTHER" id="PTHR27007">
    <property type="match status" value="1"/>
</dbReference>
<comment type="similarity">
    <text evidence="3">In the C-terminal section; belongs to the protein kinase superfamily. Ser/Thr protein kinase family.</text>
</comment>
<evidence type="ECO:0000256" key="6">
    <source>
        <dbReference type="ARBA" id="ARBA00022527"/>
    </source>
</evidence>
<dbReference type="EMBL" id="JAJJMA010170973">
    <property type="protein sequence ID" value="MCL7036693.1"/>
    <property type="molecule type" value="Genomic_DNA"/>
</dbReference>
<evidence type="ECO:0000256" key="20">
    <source>
        <dbReference type="SAM" id="Phobius"/>
    </source>
</evidence>
<dbReference type="PROSITE" id="PS00107">
    <property type="entry name" value="PROTEIN_KINASE_ATP"/>
    <property type="match status" value="1"/>
</dbReference>
<keyword evidence="14 20" id="KW-1133">Transmembrane helix</keyword>
<keyword evidence="12" id="KW-0418">Kinase</keyword>
<dbReference type="CDD" id="cd06899">
    <property type="entry name" value="lectin_legume_LecRK_Arcelin_ConA"/>
    <property type="match status" value="1"/>
</dbReference>
<dbReference type="PROSITE" id="PS00108">
    <property type="entry name" value="PROTEIN_KINASE_ST"/>
    <property type="match status" value="1"/>
</dbReference>
<reference evidence="23" key="1">
    <citation type="submission" date="2022-03" db="EMBL/GenBank/DDBJ databases">
        <title>A functionally conserved STORR gene fusion in Papaver species that diverged 16.8 million years ago.</title>
        <authorList>
            <person name="Catania T."/>
        </authorList>
    </citation>
    <scope>NUCLEOTIDE SEQUENCE</scope>
    <source>
        <strain evidence="23">S-191538</strain>
    </source>
</reference>
<dbReference type="InterPro" id="IPR008271">
    <property type="entry name" value="Ser/Thr_kinase_AS"/>
</dbReference>
<dbReference type="InterPro" id="IPR017441">
    <property type="entry name" value="Protein_kinase_ATP_BS"/>
</dbReference>
<dbReference type="Gene3D" id="1.10.510.10">
    <property type="entry name" value="Transferase(Phosphotransferase) domain 1"/>
    <property type="match status" value="1"/>
</dbReference>
<evidence type="ECO:0000256" key="19">
    <source>
        <dbReference type="SAM" id="MobiDB-lite"/>
    </source>
</evidence>
<protein>
    <recommendedName>
        <fullName evidence="4">non-specific serine/threonine protein kinase</fullName>
        <ecNumber evidence="4">2.7.11.1</ecNumber>
    </recommendedName>
</protein>
<keyword evidence="24" id="KW-1185">Reference proteome</keyword>
<evidence type="ECO:0000256" key="9">
    <source>
        <dbReference type="ARBA" id="ARBA00022729"/>
    </source>
</evidence>
<proteinExistence type="inferred from homology"/>
<gene>
    <name evidence="23" type="ORF">MKW94_001385</name>
</gene>
<evidence type="ECO:0000256" key="16">
    <source>
        <dbReference type="ARBA" id="ARBA00047899"/>
    </source>
</evidence>
<dbReference type="Pfam" id="PF00069">
    <property type="entry name" value="Pkinase"/>
    <property type="match status" value="1"/>
</dbReference>
<evidence type="ECO:0000256" key="10">
    <source>
        <dbReference type="ARBA" id="ARBA00022734"/>
    </source>
</evidence>
<feature type="region of interest" description="Disordered" evidence="19">
    <location>
        <begin position="271"/>
        <end position="291"/>
    </location>
</feature>
<name>A0AA41VC24_PAPNU</name>
<dbReference type="InterPro" id="IPR013320">
    <property type="entry name" value="ConA-like_dom_sf"/>
</dbReference>
<dbReference type="FunFam" id="2.60.120.200:FF:000112">
    <property type="entry name" value="L-type lectin-domain containing receptor kinase V.9"/>
    <property type="match status" value="1"/>
</dbReference>
<evidence type="ECO:0000256" key="1">
    <source>
        <dbReference type="ARBA" id="ARBA00004251"/>
    </source>
</evidence>
<evidence type="ECO:0000256" key="7">
    <source>
        <dbReference type="ARBA" id="ARBA00022679"/>
    </source>
</evidence>
<comment type="subcellular location">
    <subcellularLocation>
        <location evidence="1">Cell membrane</location>
        <topology evidence="1">Single-pass type I membrane protein</topology>
    </subcellularLocation>
</comment>
<evidence type="ECO:0000256" key="13">
    <source>
        <dbReference type="ARBA" id="ARBA00022840"/>
    </source>
</evidence>
<keyword evidence="13 18" id="KW-0067">ATP-binding</keyword>
<dbReference type="SUPFAM" id="SSF56112">
    <property type="entry name" value="Protein kinase-like (PK-like)"/>
    <property type="match status" value="1"/>
</dbReference>
<dbReference type="EC" id="2.7.11.1" evidence="4"/>